<dbReference type="Pfam" id="PF11154">
    <property type="entry name" value="DUF2934"/>
    <property type="match status" value="1"/>
</dbReference>
<dbReference type="AlphaFoldDB" id="A0A8F9TTC8"/>
<evidence type="ECO:0000313" key="2">
    <source>
        <dbReference type="EMBL" id="QYM77938.1"/>
    </source>
</evidence>
<name>A0A8F9TTC8_9BACT</name>
<feature type="compositionally biased region" description="Basic and acidic residues" evidence="1">
    <location>
        <begin position="65"/>
        <end position="79"/>
    </location>
</feature>
<keyword evidence="3" id="KW-1185">Reference proteome</keyword>
<sequence length="105" mass="11870">MRNKKTRTTTRLFTPAATTPRLPTHDEVAARAHSIWVEQGCPHGRHVEHWTEAERQLREPLAQDDLSKQDVMGDSRDADGIMTNRVGERLDDTLAPERRASATSL</sequence>
<accession>A0A8F9TTC8</accession>
<gene>
    <name evidence="2" type="ORF">K0B96_11510</name>
</gene>
<dbReference type="Proteomes" id="UP000825051">
    <property type="component" value="Chromosome"/>
</dbReference>
<evidence type="ECO:0000313" key="3">
    <source>
        <dbReference type="Proteomes" id="UP000825051"/>
    </source>
</evidence>
<feature type="region of interest" description="Disordered" evidence="1">
    <location>
        <begin position="59"/>
        <end position="105"/>
    </location>
</feature>
<organism evidence="2 3">
    <name type="scientific">Horticoccus luteus</name>
    <dbReference type="NCBI Taxonomy" id="2862869"/>
    <lineage>
        <taxon>Bacteria</taxon>
        <taxon>Pseudomonadati</taxon>
        <taxon>Verrucomicrobiota</taxon>
        <taxon>Opitutia</taxon>
        <taxon>Opitutales</taxon>
        <taxon>Opitutaceae</taxon>
        <taxon>Horticoccus</taxon>
    </lineage>
</organism>
<dbReference type="EMBL" id="CP080507">
    <property type="protein sequence ID" value="QYM77938.1"/>
    <property type="molecule type" value="Genomic_DNA"/>
</dbReference>
<dbReference type="InterPro" id="IPR021327">
    <property type="entry name" value="DUF2934"/>
</dbReference>
<protein>
    <submittedName>
        <fullName evidence="2">DUF2934 domain-containing protein</fullName>
    </submittedName>
</protein>
<feature type="compositionally biased region" description="Basic and acidic residues" evidence="1">
    <location>
        <begin position="86"/>
        <end position="105"/>
    </location>
</feature>
<dbReference type="KEGG" id="ole:K0B96_11510"/>
<evidence type="ECO:0000256" key="1">
    <source>
        <dbReference type="SAM" id="MobiDB-lite"/>
    </source>
</evidence>
<proteinExistence type="predicted"/>
<feature type="region of interest" description="Disordered" evidence="1">
    <location>
        <begin position="1"/>
        <end position="24"/>
    </location>
</feature>
<reference evidence="2" key="1">
    <citation type="submission" date="2021-08" db="EMBL/GenBank/DDBJ databases">
        <title>Genome of a novel bacterium of the phylum Verrucomicrobia, Oleiharenicola sp. KSB-15.</title>
        <authorList>
            <person name="Chung J.-H."/>
            <person name="Ahn J.-H."/>
            <person name="Yoon Y."/>
            <person name="Kim D.-Y."/>
            <person name="An S.-H."/>
            <person name="Park I."/>
            <person name="Yeon J."/>
        </authorList>
    </citation>
    <scope>NUCLEOTIDE SEQUENCE</scope>
    <source>
        <strain evidence="2">KSB-15</strain>
    </source>
</reference>
<feature type="compositionally biased region" description="Low complexity" evidence="1">
    <location>
        <begin position="9"/>
        <end position="21"/>
    </location>
</feature>